<proteinExistence type="predicted"/>
<reference evidence="1 2" key="1">
    <citation type="journal article" date="2019" name="Extremophiles">
        <title>Biogeography of thermophiles and predominance of Thermus scotoductus in domestic water heaters.</title>
        <authorList>
            <person name="Wilpiszeski R.L."/>
            <person name="Zhang Z."/>
            <person name="House C.H."/>
        </authorList>
    </citation>
    <scope>NUCLEOTIDE SEQUENCE [LARGE SCALE GENOMIC DNA]</scope>
    <source>
        <strain evidence="1 2">34_S34</strain>
    </source>
</reference>
<dbReference type="Proteomes" id="UP000286734">
    <property type="component" value="Unassembled WGS sequence"/>
</dbReference>
<name>A0A430RET5_THESC</name>
<evidence type="ECO:0000313" key="1">
    <source>
        <dbReference type="EMBL" id="RTH06043.1"/>
    </source>
</evidence>
<comment type="caution">
    <text evidence="1">The sequence shown here is derived from an EMBL/GenBank/DDBJ whole genome shotgun (WGS) entry which is preliminary data.</text>
</comment>
<dbReference type="AlphaFoldDB" id="A0A430RET5"/>
<protein>
    <submittedName>
        <fullName evidence="1">Uncharacterized protein</fullName>
    </submittedName>
</protein>
<accession>A0A430RET5</accession>
<dbReference type="EMBL" id="PELP01000089">
    <property type="protein sequence ID" value="RTH06043.1"/>
    <property type="molecule type" value="Genomic_DNA"/>
</dbReference>
<organism evidence="1 2">
    <name type="scientific">Thermus scotoductus</name>
    <dbReference type="NCBI Taxonomy" id="37636"/>
    <lineage>
        <taxon>Bacteria</taxon>
        <taxon>Thermotogati</taxon>
        <taxon>Deinococcota</taxon>
        <taxon>Deinococci</taxon>
        <taxon>Thermales</taxon>
        <taxon>Thermaceae</taxon>
        <taxon>Thermus</taxon>
    </lineage>
</organism>
<sequence length="228" mass="24932">MGYGHAWHIPLEGLPLVQERLSAILEDFGRLLPHLPPLAGPLGEGEPVFGPSEVAFNGPRPEDYEGFAFPGLLEGKPFLSSLHPGHHYGFCKTGRRPYDLAVQAFLLVAKAHLGEYLALSSDGAMADWAEAADLVEAVLGLLVDLEAALGVRLVEVEDGQGRRFLFERSLKAMAEGKPLPPHLERLEAFLPSWPFRGPYRVLGEARLFRPVLKAAHLGMGVYRVKATP</sequence>
<gene>
    <name evidence="1" type="ORF">CSW47_04075</name>
</gene>
<dbReference type="RefSeq" id="WP_126200115.1">
    <property type="nucleotide sequence ID" value="NZ_PELP01000089.1"/>
</dbReference>
<evidence type="ECO:0000313" key="2">
    <source>
        <dbReference type="Proteomes" id="UP000286734"/>
    </source>
</evidence>